<dbReference type="Pfam" id="PF14534">
    <property type="entry name" value="DUF4440"/>
    <property type="match status" value="1"/>
</dbReference>
<feature type="signal peptide" evidence="1">
    <location>
        <begin position="1"/>
        <end position="24"/>
    </location>
</feature>
<evidence type="ECO:0000259" key="2">
    <source>
        <dbReference type="Pfam" id="PF11954"/>
    </source>
</evidence>
<feature type="domain" description="DUF4440" evidence="3">
    <location>
        <begin position="40"/>
        <end position="142"/>
    </location>
</feature>
<organism evidence="4 5">
    <name type="scientific">Dyella japonica DSM 16301</name>
    <dbReference type="NCBI Taxonomy" id="1440762"/>
    <lineage>
        <taxon>Bacteria</taxon>
        <taxon>Pseudomonadati</taxon>
        <taxon>Pseudomonadota</taxon>
        <taxon>Gammaproteobacteria</taxon>
        <taxon>Lysobacterales</taxon>
        <taxon>Rhodanobacteraceae</taxon>
        <taxon>Dyella</taxon>
    </lineage>
</organism>
<dbReference type="OrthoDB" id="110077at2"/>
<reference evidence="4 5" key="1">
    <citation type="journal article" date="2015" name="Antonie Van Leeuwenhoek">
        <title>A phylogenomic and molecular marker based taxonomic framework for the order Xanthomonadales: proposal to transfer the families Algiphilaceae and Solimonadaceae to the order Nevskiales ord. nov. and to create a new family within the order Xanthomonadales, the family Rhodanobacteraceae fam. nov., containing the genus Rhodanobacter and its closest relatives.</title>
        <authorList>
            <person name="Naushad S."/>
            <person name="Adeolu M."/>
            <person name="Wong S."/>
            <person name="Sohail M."/>
            <person name="Schellhorn H.E."/>
            <person name="Gupta R.S."/>
        </authorList>
    </citation>
    <scope>NUCLEOTIDE SEQUENCE [LARGE SCALE GENOMIC DNA]</scope>
    <source>
        <strain evidence="4 5">DSM 16301</strain>
    </source>
</reference>
<proteinExistence type="predicted"/>
<dbReference type="InterPro" id="IPR032710">
    <property type="entry name" value="NTF2-like_dom_sf"/>
</dbReference>
<dbReference type="InterPro" id="IPR021860">
    <property type="entry name" value="Peptidase_S12_Pab87-rel_C"/>
</dbReference>
<protein>
    <recommendedName>
        <fullName evidence="6">DUF4440 domain-containing protein</fullName>
    </recommendedName>
</protein>
<dbReference type="EMBL" id="JPLA01000013">
    <property type="protein sequence ID" value="KLD64877.1"/>
    <property type="molecule type" value="Genomic_DNA"/>
</dbReference>
<dbReference type="AlphaFoldDB" id="A0A0G9HB14"/>
<dbReference type="PATRIC" id="fig|1440762.4.peg.443"/>
<dbReference type="SUPFAM" id="SSF54427">
    <property type="entry name" value="NTF2-like"/>
    <property type="match status" value="1"/>
</dbReference>
<dbReference type="Gene3D" id="3.10.450.50">
    <property type="match status" value="1"/>
</dbReference>
<evidence type="ECO:0000313" key="5">
    <source>
        <dbReference type="Proteomes" id="UP000035481"/>
    </source>
</evidence>
<evidence type="ECO:0000256" key="1">
    <source>
        <dbReference type="SAM" id="SignalP"/>
    </source>
</evidence>
<gene>
    <name evidence="4" type="ORF">Y882_05495</name>
</gene>
<dbReference type="Pfam" id="PF11954">
    <property type="entry name" value="DUF3471"/>
    <property type="match status" value="1"/>
</dbReference>
<evidence type="ECO:0000313" key="4">
    <source>
        <dbReference type="EMBL" id="KLD64877.1"/>
    </source>
</evidence>
<comment type="caution">
    <text evidence="4">The sequence shown here is derived from an EMBL/GenBank/DDBJ whole genome shotgun (WGS) entry which is preliminary data.</text>
</comment>
<evidence type="ECO:0008006" key="6">
    <source>
        <dbReference type="Google" id="ProtNLM"/>
    </source>
</evidence>
<keyword evidence="1" id="KW-0732">Signal</keyword>
<accession>A0A0G9HB14</accession>
<sequence>MFKRSLVVGMLAGAALVAVLPGHAAEAPSALRDELVRTTQLLMDALPTGDKAIWEKAVTDDAVMIDEFGRVASKAETIASLRPFPAGITGSMEMLDPHAWVHGDSALLSVEQYERETYFGQTFVVRYRALLTFVKQSGEWKVAGFEDVTIPTAPPKIDVPGLVLSDYAGTYRFAPNRAWTVSVDHGVLAYVTRPGGPVNTLQPVAKDVFMGTDDERNLLVFQRDAHGKITALIERRKFNDLRLNREG</sequence>
<evidence type="ECO:0000259" key="3">
    <source>
        <dbReference type="Pfam" id="PF14534"/>
    </source>
</evidence>
<name>A0A0G9HB14_9GAMM</name>
<feature type="chain" id="PRO_5002576963" description="DUF4440 domain-containing protein" evidence="1">
    <location>
        <begin position="25"/>
        <end position="247"/>
    </location>
</feature>
<dbReference type="InterPro" id="IPR027843">
    <property type="entry name" value="DUF4440"/>
</dbReference>
<dbReference type="Proteomes" id="UP000035481">
    <property type="component" value="Unassembled WGS sequence"/>
</dbReference>
<dbReference type="RefSeq" id="WP_046970858.1">
    <property type="nucleotide sequence ID" value="NZ_JPLA01000013.1"/>
</dbReference>
<feature type="domain" description="Peptidase S12 Pab87-related C-terminal" evidence="2">
    <location>
        <begin position="154"/>
        <end position="235"/>
    </location>
</feature>